<comment type="catalytic activity">
    <reaction evidence="16">
        <text>L-threonyl-[protein] + ATP = O-phospho-L-threonyl-[protein] + ADP + H(+)</text>
        <dbReference type="Rhea" id="RHEA:46608"/>
        <dbReference type="Rhea" id="RHEA-COMP:11060"/>
        <dbReference type="Rhea" id="RHEA-COMP:11605"/>
        <dbReference type="ChEBI" id="CHEBI:15378"/>
        <dbReference type="ChEBI" id="CHEBI:30013"/>
        <dbReference type="ChEBI" id="CHEBI:30616"/>
        <dbReference type="ChEBI" id="CHEBI:61977"/>
        <dbReference type="ChEBI" id="CHEBI:456216"/>
        <dbReference type="EC" id="2.7.11.22"/>
    </reaction>
</comment>
<evidence type="ECO:0000256" key="3">
    <source>
        <dbReference type="ARBA" id="ARBA00012425"/>
    </source>
</evidence>
<comment type="subcellular location">
    <subcellularLocation>
        <location evidence="1">Membrane</location>
        <topology evidence="1">Multi-pass membrane protein</topology>
    </subcellularLocation>
</comment>
<name>A0A7J6NMF4_PEROL</name>
<feature type="domain" description="Protein kinase" evidence="21">
    <location>
        <begin position="13"/>
        <end position="362"/>
    </location>
</feature>
<accession>A0A7J6NMF4</accession>
<keyword evidence="9 18" id="KW-0067">ATP-binding</keyword>
<feature type="transmembrane region" description="Helical" evidence="20">
    <location>
        <begin position="648"/>
        <end position="666"/>
    </location>
</feature>
<feature type="transmembrane region" description="Helical" evidence="20">
    <location>
        <begin position="889"/>
        <end position="908"/>
    </location>
</feature>
<evidence type="ECO:0000256" key="17">
    <source>
        <dbReference type="ARBA" id="ARBA00048367"/>
    </source>
</evidence>
<dbReference type="OrthoDB" id="28397at2759"/>
<dbReference type="Pfam" id="PF00069">
    <property type="entry name" value="Pkinase"/>
    <property type="match status" value="1"/>
</dbReference>
<feature type="transmembrane region" description="Helical" evidence="20">
    <location>
        <begin position="617"/>
        <end position="636"/>
    </location>
</feature>
<dbReference type="InterPro" id="IPR011009">
    <property type="entry name" value="Kinase-like_dom_sf"/>
</dbReference>
<dbReference type="FunFam" id="3.30.200.20:FF:000124">
    <property type="entry name" value="Cyclin-dependent kinase 4"/>
    <property type="match status" value="1"/>
</dbReference>
<feature type="transmembrane region" description="Helical" evidence="20">
    <location>
        <begin position="856"/>
        <end position="877"/>
    </location>
</feature>
<dbReference type="Gene3D" id="6.10.140.1330">
    <property type="match status" value="1"/>
</dbReference>
<evidence type="ECO:0000256" key="10">
    <source>
        <dbReference type="ARBA" id="ARBA00022989"/>
    </source>
</evidence>
<evidence type="ECO:0000256" key="19">
    <source>
        <dbReference type="SAM" id="MobiDB-lite"/>
    </source>
</evidence>
<dbReference type="EMBL" id="JABANP010000301">
    <property type="protein sequence ID" value="KAF4684617.1"/>
    <property type="molecule type" value="Genomic_DNA"/>
</dbReference>
<evidence type="ECO:0000256" key="16">
    <source>
        <dbReference type="ARBA" id="ARBA00047811"/>
    </source>
</evidence>
<evidence type="ECO:0000259" key="21">
    <source>
        <dbReference type="PROSITE" id="PS50011"/>
    </source>
</evidence>
<dbReference type="PANTHER" id="PTHR24056">
    <property type="entry name" value="CELL DIVISION PROTEIN KINASE"/>
    <property type="match status" value="1"/>
</dbReference>
<evidence type="ECO:0000256" key="9">
    <source>
        <dbReference type="ARBA" id="ARBA00022840"/>
    </source>
</evidence>
<keyword evidence="11 20" id="KW-0472">Membrane</keyword>
<keyword evidence="7 18" id="KW-0547">Nucleotide-binding</keyword>
<feature type="transmembrane region" description="Helical" evidence="20">
    <location>
        <begin position="551"/>
        <end position="569"/>
    </location>
</feature>
<dbReference type="InterPro" id="IPR008271">
    <property type="entry name" value="Ser/Thr_kinase_AS"/>
</dbReference>
<dbReference type="Proteomes" id="UP000541610">
    <property type="component" value="Unassembled WGS sequence"/>
</dbReference>
<dbReference type="InterPro" id="IPR006153">
    <property type="entry name" value="Cation/H_exchanger_TM"/>
</dbReference>
<evidence type="ECO:0000256" key="12">
    <source>
        <dbReference type="ARBA" id="ARBA00038543"/>
    </source>
</evidence>
<comment type="catalytic activity">
    <reaction evidence="17">
        <text>L-seryl-[protein] + ATP = O-phospho-L-seryl-[protein] + ADP + H(+)</text>
        <dbReference type="Rhea" id="RHEA:17989"/>
        <dbReference type="Rhea" id="RHEA-COMP:9863"/>
        <dbReference type="Rhea" id="RHEA-COMP:11604"/>
        <dbReference type="ChEBI" id="CHEBI:15378"/>
        <dbReference type="ChEBI" id="CHEBI:29999"/>
        <dbReference type="ChEBI" id="CHEBI:30616"/>
        <dbReference type="ChEBI" id="CHEBI:83421"/>
        <dbReference type="ChEBI" id="CHEBI:456216"/>
        <dbReference type="EC" id="2.7.11.22"/>
    </reaction>
</comment>
<evidence type="ECO:0000256" key="4">
    <source>
        <dbReference type="ARBA" id="ARBA00022527"/>
    </source>
</evidence>
<dbReference type="GO" id="GO:0004693">
    <property type="term" value="F:cyclin-dependent protein serine/threonine kinase activity"/>
    <property type="evidence" value="ECO:0007669"/>
    <property type="project" value="UniProtKB-EC"/>
</dbReference>
<evidence type="ECO:0000256" key="15">
    <source>
        <dbReference type="ARBA" id="ARBA00042858"/>
    </source>
</evidence>
<evidence type="ECO:0000256" key="6">
    <source>
        <dbReference type="ARBA" id="ARBA00022692"/>
    </source>
</evidence>
<reference evidence="22 23" key="1">
    <citation type="submission" date="2020-04" db="EMBL/GenBank/DDBJ databases">
        <title>Perkinsus olseni comparative genomics.</title>
        <authorList>
            <person name="Bogema D.R."/>
        </authorList>
    </citation>
    <scope>NUCLEOTIDE SEQUENCE [LARGE SCALE GENOMIC DNA]</scope>
    <source>
        <strain evidence="22">00978-12</strain>
    </source>
</reference>
<dbReference type="Gene3D" id="3.30.200.20">
    <property type="entry name" value="Phosphorylase Kinase, domain 1"/>
    <property type="match status" value="1"/>
</dbReference>
<keyword evidence="10 20" id="KW-1133">Transmembrane helix</keyword>
<dbReference type="InterPro" id="IPR000719">
    <property type="entry name" value="Prot_kinase_dom"/>
</dbReference>
<dbReference type="SMART" id="SM00220">
    <property type="entry name" value="S_TKc"/>
    <property type="match status" value="1"/>
</dbReference>
<evidence type="ECO:0000256" key="8">
    <source>
        <dbReference type="ARBA" id="ARBA00022777"/>
    </source>
</evidence>
<gene>
    <name evidence="22" type="ORF">FOZ60_007635</name>
</gene>
<organism evidence="22 23">
    <name type="scientific">Perkinsus olseni</name>
    <name type="common">Perkinsus atlanticus</name>
    <dbReference type="NCBI Taxonomy" id="32597"/>
    <lineage>
        <taxon>Eukaryota</taxon>
        <taxon>Sar</taxon>
        <taxon>Alveolata</taxon>
        <taxon>Perkinsozoa</taxon>
        <taxon>Perkinsea</taxon>
        <taxon>Perkinsida</taxon>
        <taxon>Perkinsidae</taxon>
        <taxon>Perkinsus</taxon>
    </lineage>
</organism>
<feature type="transmembrane region" description="Helical" evidence="20">
    <location>
        <begin position="576"/>
        <end position="597"/>
    </location>
</feature>
<evidence type="ECO:0000256" key="14">
    <source>
        <dbReference type="ARBA" id="ARBA00041902"/>
    </source>
</evidence>
<evidence type="ECO:0000256" key="2">
    <source>
        <dbReference type="ARBA" id="ARBA00006485"/>
    </source>
</evidence>
<evidence type="ECO:0000256" key="7">
    <source>
        <dbReference type="ARBA" id="ARBA00022741"/>
    </source>
</evidence>
<keyword evidence="4" id="KW-0723">Serine/threonine-protein kinase</keyword>
<keyword evidence="6 20" id="KW-0812">Transmembrane</keyword>
<dbReference type="GO" id="GO:1902600">
    <property type="term" value="P:proton transmembrane transport"/>
    <property type="evidence" value="ECO:0007669"/>
    <property type="project" value="InterPro"/>
</dbReference>
<keyword evidence="8" id="KW-0418">Kinase</keyword>
<protein>
    <recommendedName>
        <fullName evidence="13">Cyclin-dependent kinase 2 homolog</fullName>
        <ecNumber evidence="3">2.7.11.22</ecNumber>
    </recommendedName>
    <alternativeName>
        <fullName evidence="14">Cell division control protein 2 homolog</fullName>
    </alternativeName>
    <alternativeName>
        <fullName evidence="15">cdc2-related kinase 2</fullName>
    </alternativeName>
</protein>
<dbReference type="GO" id="GO:0016020">
    <property type="term" value="C:membrane"/>
    <property type="evidence" value="ECO:0007669"/>
    <property type="project" value="UniProtKB-SubCell"/>
</dbReference>
<evidence type="ECO:0000256" key="20">
    <source>
        <dbReference type="SAM" id="Phobius"/>
    </source>
</evidence>
<dbReference type="PROSITE" id="PS00108">
    <property type="entry name" value="PROTEIN_KINASE_ST"/>
    <property type="match status" value="1"/>
</dbReference>
<evidence type="ECO:0000256" key="11">
    <source>
        <dbReference type="ARBA" id="ARBA00023136"/>
    </source>
</evidence>
<dbReference type="GO" id="GO:0015297">
    <property type="term" value="F:antiporter activity"/>
    <property type="evidence" value="ECO:0007669"/>
    <property type="project" value="InterPro"/>
</dbReference>
<dbReference type="SUPFAM" id="SSF56112">
    <property type="entry name" value="Protein kinase-like (PK-like)"/>
    <property type="match status" value="1"/>
</dbReference>
<evidence type="ECO:0000313" key="23">
    <source>
        <dbReference type="Proteomes" id="UP000541610"/>
    </source>
</evidence>
<dbReference type="EC" id="2.7.11.22" evidence="3"/>
<proteinExistence type="inferred from homology"/>
<feature type="binding site" evidence="18">
    <location>
        <position position="42"/>
    </location>
    <ligand>
        <name>ATP</name>
        <dbReference type="ChEBI" id="CHEBI:30616"/>
    </ligand>
</feature>
<evidence type="ECO:0000256" key="18">
    <source>
        <dbReference type="PROSITE-ProRule" id="PRU10141"/>
    </source>
</evidence>
<dbReference type="GO" id="GO:0005524">
    <property type="term" value="F:ATP binding"/>
    <property type="evidence" value="ECO:0007669"/>
    <property type="project" value="UniProtKB-UniRule"/>
</dbReference>
<feature type="transmembrane region" description="Helical" evidence="20">
    <location>
        <begin position="928"/>
        <end position="947"/>
    </location>
</feature>
<evidence type="ECO:0000256" key="1">
    <source>
        <dbReference type="ARBA" id="ARBA00004141"/>
    </source>
</evidence>
<evidence type="ECO:0000256" key="5">
    <source>
        <dbReference type="ARBA" id="ARBA00022679"/>
    </source>
</evidence>
<feature type="transmembrane region" description="Helical" evidence="20">
    <location>
        <begin position="678"/>
        <end position="700"/>
    </location>
</feature>
<keyword evidence="5" id="KW-0808">Transferase</keyword>
<comment type="similarity">
    <text evidence="2">Belongs to the protein kinase superfamily. CMGC Ser/Thr protein kinase family. CDC2/CDKX subfamily.</text>
</comment>
<dbReference type="InterPro" id="IPR017441">
    <property type="entry name" value="Protein_kinase_ATP_BS"/>
</dbReference>
<dbReference type="PROSITE" id="PS00107">
    <property type="entry name" value="PROTEIN_KINASE_ATP"/>
    <property type="match status" value="1"/>
</dbReference>
<dbReference type="Pfam" id="PF00999">
    <property type="entry name" value="Na_H_Exchanger"/>
    <property type="match status" value="1"/>
</dbReference>
<comment type="subunit">
    <text evidence="12">May form a complex composed of at least the catalytic subunit CRK2 and a cyclin.</text>
</comment>
<sequence length="1314" mass="145332">MIHYSTPRCVEEFDILNEVGKGTYGQVFKAIDKRTQQYVALKRVLLKNEKEGFPVTAVREIKILKRLQHENVVRMLDVVFAKPTDADKHRGSVYMVFEYMDHDLSGVLAYRSQRTADGSTGLSSGNLRPDEVKCIFLQVLRGLDYCHKHNVVHRDLKLSNLLLDKLGHIKIADFGLARIYKEGRLNQTNRVITRWYRPPELLLGTTIYDSKVDTWSAGCILAELIRGKALFPGESETEVYRMIADTLGAPCEQMWPACTQLPNYAQLNEAYQHMRKMMGASASTSSSVRQTGIGLGGSSVSTGRLPASMIAADEGRFYEQRQTFRHVFSNTTQSGRDLLARLLQCDPSRRLDTAGALNHGYFNEHPLACSAHSLRLSSSRSCHEFTTTNVGQATGGQKRLGAITGAASLYKAGRGDSSSQRPSAKRMRLPLSAALLWHGVAEVNPVVQQVDIGEALPDKLCLQAATTSNGNFYETEEAPSVVVGEGLYKDLVTRARSSAEAQHDRVIQQLHAELTDHGKSVGETGGAKHGNSKGGKVKQVGEAERTEGQHFPILFIILAVSGGIFLCWVCANLVKFLPPTVAVFKLGMLLAVLIHHVPLHRWGVLGDSIQTWLTVDPHLMCFVFIPMLMFGDVLALDANLVRGGLLQAALMASLGFLISAFLSSLPTRFLPSTRDWPVALSVCFGAVVSGTEPTAAIWILRALGSTQRLKTLMETESLLGDGMLIVLYSVAKTELDDHVSPYGPLDIAVYVVRAVIGSVSLGMLLGIHGLTALAHISNSHPHASDRYEHSLRSAIASVRSYDMTLQTTITLVTAYASFFIAEVYFGMSGVITTFTAGMILSWRMRPLLISSEAVDSFWSVMEFVSNAVVFFLGGVLFGDACYRAQPIEFLWLLVLYLATIASRAIMVFTLSPLVNAVGEKYSWKELTLSAWSGGLRGGVSMALAVSLSRSTFLDEDQATQVFFYYGGLEWMSLIVNAMTCGPLVDFLGLSHPQFSVVVKMEAVRARLRDAIYGHGPTGPVEELCPSTWKYLHARPEAVLNYLLQHRSSITGGQLYHYKPNPTFRRSLAALNSTEDLGSQSSVEASSSELLSTQRETYLNVLASFYARALKDEIVPGQPEIAGLLLRTVEDAKMKVFVGLRDWKAVQNLLRVGRDKHTHMRNAMILHLFMECSRKTVEAVTELLCPSSDREYDQQHEGSKIAEQLNKVFDNLKPVWTNVRSEVEENLGEAEALLGRMPARIVHLSHRYQKVGEVIQRLQAELSRIIDSGLLDQTEAQSVLEHIDEDIHRLRNSMDLPGRTPNLLVRKNDISLEDE</sequence>
<dbReference type="FunFam" id="1.10.510.10:FF:000624">
    <property type="entry name" value="Mitogen-activated protein kinase"/>
    <property type="match status" value="1"/>
</dbReference>
<dbReference type="PROSITE" id="PS50011">
    <property type="entry name" value="PROTEIN_KINASE_DOM"/>
    <property type="match status" value="1"/>
</dbReference>
<evidence type="ECO:0000313" key="22">
    <source>
        <dbReference type="EMBL" id="KAF4684617.1"/>
    </source>
</evidence>
<dbReference type="Gene3D" id="1.10.510.10">
    <property type="entry name" value="Transferase(Phosphotransferase) domain 1"/>
    <property type="match status" value="1"/>
</dbReference>
<evidence type="ECO:0000256" key="13">
    <source>
        <dbReference type="ARBA" id="ARBA00039612"/>
    </source>
</evidence>
<feature type="transmembrane region" description="Helical" evidence="20">
    <location>
        <begin position="809"/>
        <end position="836"/>
    </location>
</feature>
<dbReference type="InterPro" id="IPR050108">
    <property type="entry name" value="CDK"/>
</dbReference>
<dbReference type="GO" id="GO:0005634">
    <property type="term" value="C:nucleus"/>
    <property type="evidence" value="ECO:0007669"/>
    <property type="project" value="TreeGrafter"/>
</dbReference>
<comment type="caution">
    <text evidence="22">The sequence shown here is derived from an EMBL/GenBank/DDBJ whole genome shotgun (WGS) entry which is preliminary data.</text>
</comment>
<feature type="region of interest" description="Disordered" evidence="19">
    <location>
        <begin position="518"/>
        <end position="537"/>
    </location>
</feature>